<protein>
    <recommendedName>
        <fullName evidence="3">Exosome protein</fullName>
    </recommendedName>
</protein>
<dbReference type="InterPro" id="IPR002739">
    <property type="entry name" value="PAB1135-like"/>
</dbReference>
<dbReference type="PANTHER" id="PTHR38816">
    <property type="entry name" value="EXOSOME SUBUNIT, DUF54 FAMILY-RELATED"/>
    <property type="match status" value="1"/>
</dbReference>
<evidence type="ECO:0008006" key="3">
    <source>
        <dbReference type="Google" id="ProtNLM"/>
    </source>
</evidence>
<name>A0A497ETC6_9CREN</name>
<organism evidence="1 2">
    <name type="scientific">Thermoproteota archaeon</name>
    <dbReference type="NCBI Taxonomy" id="2056631"/>
    <lineage>
        <taxon>Archaea</taxon>
        <taxon>Thermoproteota</taxon>
    </lineage>
</organism>
<comment type="caution">
    <text evidence="1">The sequence shown here is derived from an EMBL/GenBank/DDBJ whole genome shotgun (WGS) entry which is preliminary data.</text>
</comment>
<evidence type="ECO:0000313" key="2">
    <source>
        <dbReference type="Proteomes" id="UP000278475"/>
    </source>
</evidence>
<sequence>MNMAEKAKVIHAYLESFAHATEDIAKVKEALLNLIPQPLRDKVQVLEEVVYGHHGNPITILRAMLTENLAQELVKHLSEKLDDLDKAIIKNQIDRFSNGAGNLYLKISKQQAYLGKVTLTEGDDIIKLRITMTRLGKSKSALIDFLKSIGLVK</sequence>
<dbReference type="Pfam" id="PF01877">
    <property type="entry name" value="RNA_binding"/>
    <property type="match status" value="1"/>
</dbReference>
<dbReference type="Proteomes" id="UP000278475">
    <property type="component" value="Unassembled WGS sequence"/>
</dbReference>
<gene>
    <name evidence="1" type="ORF">DRJ31_00800</name>
</gene>
<dbReference type="Gene3D" id="3.30.1440.10">
    <property type="match status" value="1"/>
</dbReference>
<dbReference type="SUPFAM" id="SSF55282">
    <property type="entry name" value="RL5-like"/>
    <property type="match status" value="1"/>
</dbReference>
<evidence type="ECO:0000313" key="1">
    <source>
        <dbReference type="EMBL" id="RLE50595.1"/>
    </source>
</evidence>
<dbReference type="EMBL" id="QMQV01000003">
    <property type="protein sequence ID" value="RLE50595.1"/>
    <property type="molecule type" value="Genomic_DNA"/>
</dbReference>
<dbReference type="PANTHER" id="PTHR38816:SF1">
    <property type="entry name" value="EXOSOME SUBUNIT"/>
    <property type="match status" value="1"/>
</dbReference>
<dbReference type="AlphaFoldDB" id="A0A497ETC6"/>
<reference evidence="1 2" key="1">
    <citation type="submission" date="2018-06" db="EMBL/GenBank/DDBJ databases">
        <title>Extensive metabolic versatility and redundancy in microbially diverse, dynamic hydrothermal sediments.</title>
        <authorList>
            <person name="Dombrowski N."/>
            <person name="Teske A."/>
            <person name="Baker B.J."/>
        </authorList>
    </citation>
    <scope>NUCLEOTIDE SEQUENCE [LARGE SCALE GENOMIC DNA]</scope>
    <source>
        <strain evidence="1">B66_G16</strain>
    </source>
</reference>
<dbReference type="InterPro" id="IPR022803">
    <property type="entry name" value="Ribosomal_uL5_dom_sf"/>
</dbReference>
<accession>A0A497ETC6</accession>
<proteinExistence type="predicted"/>